<proteinExistence type="predicted"/>
<name>A0AAE4YE63_9RHOB</name>
<evidence type="ECO:0000256" key="4">
    <source>
        <dbReference type="SAM" id="MobiDB-lite"/>
    </source>
</evidence>
<accession>A0AAE4YE63</accession>
<dbReference type="SUPFAM" id="SSF52743">
    <property type="entry name" value="Subtilisin-like"/>
    <property type="match status" value="1"/>
</dbReference>
<dbReference type="InterPro" id="IPR036852">
    <property type="entry name" value="Peptidase_S8/S53_dom_sf"/>
</dbReference>
<dbReference type="AlphaFoldDB" id="A0AAE4YE63"/>
<comment type="caution">
    <text evidence="5">The sequence shown here is derived from an EMBL/GenBank/DDBJ whole genome shotgun (WGS) entry which is preliminary data.</text>
</comment>
<reference evidence="5" key="1">
    <citation type="submission" date="2020-01" db="EMBL/GenBank/DDBJ databases">
        <authorList>
            <person name="Chen W.-M."/>
        </authorList>
    </citation>
    <scope>NUCLEOTIDE SEQUENCE</scope>
    <source>
        <strain evidence="5">CYK-10</strain>
    </source>
</reference>
<gene>
    <name evidence="5" type="ORF">GV832_10565</name>
</gene>
<dbReference type="PROSITE" id="PS00138">
    <property type="entry name" value="SUBTILASE_SER"/>
    <property type="match status" value="1"/>
</dbReference>
<dbReference type="GO" id="GO:0004252">
    <property type="term" value="F:serine-type endopeptidase activity"/>
    <property type="evidence" value="ECO:0007669"/>
    <property type="project" value="InterPro"/>
</dbReference>
<evidence type="ECO:0000256" key="1">
    <source>
        <dbReference type="ARBA" id="ARBA00022670"/>
    </source>
</evidence>
<keyword evidence="1" id="KW-0645">Protease</keyword>
<dbReference type="Gene3D" id="3.40.50.200">
    <property type="entry name" value="Peptidase S8/S53 domain"/>
    <property type="match status" value="1"/>
</dbReference>
<evidence type="ECO:0000256" key="2">
    <source>
        <dbReference type="ARBA" id="ARBA00022801"/>
    </source>
</evidence>
<sequence>MPYPLGPHERWLFGPGKHYDLPGLWLDTQPSLSCLAEFPNPVGNPLTAVANLLNHDGITMQPRFPTLWSAGGFRPHFLPLLLTPQGQTALEEHNPSRLAELLGRLPREGARHLRLNFPVRSETLNAKPQPPTAATPSQPPGAPLSVLAVIDHGIAFADRRLRAGGQTRMDYCWSQSALSREGETVLFGREFTREQIDAGDAEALYREAGLLGGANRPPMPLARRVAHGTHVLGTAAQGPGNVRLIGVDLPATALWDTSGFGTDMFLLAAVHYVFDRADRIAAAHGLTHVPVVLNISLGWSGGPHDGTSPIEAALAEIIEARRTLAPTLLVLPSGNMFTDQLAARIEDRHFVDGQAALRWFAPPCDMTSSFAEVWLPGGPQGYEVSLTAPDGTVTTLAAPGWQDVTVAGRTVGLAMLDCPRGTRWRASFCLAPTEAKALPPMPHGPAPAGEWRIAVRRPATATGVVQIRIQRDEDQPQGRTGARQSRLLDPCYEPYDATGAPGQKDNGSMLCRMDGLNGLATQAVSLNVGGSIDSLARPSRYSSAGVGRGVDVSATADRGVARPGVLSWTAQGAGVVAQSGTSSAAPKVAAALALALLTEVPAGNGADLLTGAPVPPDLVDRLGQLRL</sequence>
<keyword evidence="3" id="KW-0720">Serine protease</keyword>
<evidence type="ECO:0000256" key="3">
    <source>
        <dbReference type="ARBA" id="ARBA00022825"/>
    </source>
</evidence>
<dbReference type="Gene3D" id="2.60.120.1290">
    <property type="match status" value="1"/>
</dbReference>
<dbReference type="EMBL" id="JAABNR010000009">
    <property type="protein sequence ID" value="NBZ88020.1"/>
    <property type="molecule type" value="Genomic_DNA"/>
</dbReference>
<dbReference type="RefSeq" id="WP_168774837.1">
    <property type="nucleotide sequence ID" value="NZ_JAABNR010000009.1"/>
</dbReference>
<dbReference type="Proteomes" id="UP001193501">
    <property type="component" value="Unassembled WGS sequence"/>
</dbReference>
<feature type="compositionally biased region" description="Pro residues" evidence="4">
    <location>
        <begin position="128"/>
        <end position="142"/>
    </location>
</feature>
<dbReference type="PRINTS" id="PR00723">
    <property type="entry name" value="SUBTILISIN"/>
</dbReference>
<keyword evidence="6" id="KW-1185">Reference proteome</keyword>
<keyword evidence="2" id="KW-0378">Hydrolase</keyword>
<protein>
    <submittedName>
        <fullName evidence="5">S8 family serine peptidase</fullName>
    </submittedName>
</protein>
<dbReference type="InterPro" id="IPR023828">
    <property type="entry name" value="Peptidase_S8_Ser-AS"/>
</dbReference>
<dbReference type="GO" id="GO:0006508">
    <property type="term" value="P:proteolysis"/>
    <property type="evidence" value="ECO:0007669"/>
    <property type="project" value="UniProtKB-KW"/>
</dbReference>
<feature type="region of interest" description="Disordered" evidence="4">
    <location>
        <begin position="121"/>
        <end position="142"/>
    </location>
</feature>
<evidence type="ECO:0000313" key="6">
    <source>
        <dbReference type="Proteomes" id="UP001193501"/>
    </source>
</evidence>
<evidence type="ECO:0000313" key="5">
    <source>
        <dbReference type="EMBL" id="NBZ88020.1"/>
    </source>
</evidence>
<dbReference type="InterPro" id="IPR015500">
    <property type="entry name" value="Peptidase_S8_subtilisin-rel"/>
</dbReference>
<organism evidence="5 6">
    <name type="scientific">Stagnihabitans tardus</name>
    <dbReference type="NCBI Taxonomy" id="2699202"/>
    <lineage>
        <taxon>Bacteria</taxon>
        <taxon>Pseudomonadati</taxon>
        <taxon>Pseudomonadota</taxon>
        <taxon>Alphaproteobacteria</taxon>
        <taxon>Rhodobacterales</taxon>
        <taxon>Paracoccaceae</taxon>
        <taxon>Stagnihabitans</taxon>
    </lineage>
</organism>